<accession>A0AA39P2T7</accession>
<dbReference type="Proteomes" id="UP001175227">
    <property type="component" value="Unassembled WGS sequence"/>
</dbReference>
<name>A0AA39P2T7_9AGAR</name>
<protein>
    <submittedName>
        <fullName evidence="1">Uncharacterized protein</fullName>
    </submittedName>
</protein>
<keyword evidence="2" id="KW-1185">Reference proteome</keyword>
<proteinExistence type="predicted"/>
<sequence length="123" mass="13879">MITVRGPAGLFKGYTSSSLSYSPTMSSSSASAPSRSAECPCCPHKNSHYFIRCGCPNDKPPSHPMHIMDDAFHREWCSTCLLFCVQPTTCHHKRHKKTISNVLSRFFRFARHVLGVHHVHRLP</sequence>
<evidence type="ECO:0000313" key="2">
    <source>
        <dbReference type="Proteomes" id="UP001175227"/>
    </source>
</evidence>
<dbReference type="AlphaFoldDB" id="A0AA39P2T7"/>
<evidence type="ECO:0000313" key="1">
    <source>
        <dbReference type="EMBL" id="KAK0476134.1"/>
    </source>
</evidence>
<gene>
    <name evidence="1" type="ORF">IW261DRAFT_440503</name>
</gene>
<reference evidence="1" key="1">
    <citation type="submission" date="2023-06" db="EMBL/GenBank/DDBJ databases">
        <authorList>
            <consortium name="Lawrence Berkeley National Laboratory"/>
            <person name="Ahrendt S."/>
            <person name="Sahu N."/>
            <person name="Indic B."/>
            <person name="Wong-Bajracharya J."/>
            <person name="Merenyi Z."/>
            <person name="Ke H.-M."/>
            <person name="Monk M."/>
            <person name="Kocsube S."/>
            <person name="Drula E."/>
            <person name="Lipzen A."/>
            <person name="Balint B."/>
            <person name="Henrissat B."/>
            <person name="Andreopoulos B."/>
            <person name="Martin F.M."/>
            <person name="Harder C.B."/>
            <person name="Rigling D."/>
            <person name="Ford K.L."/>
            <person name="Foster G.D."/>
            <person name="Pangilinan J."/>
            <person name="Papanicolaou A."/>
            <person name="Barry K."/>
            <person name="LaButti K."/>
            <person name="Viragh M."/>
            <person name="Koriabine M."/>
            <person name="Yan M."/>
            <person name="Riley R."/>
            <person name="Champramary S."/>
            <person name="Plett K.L."/>
            <person name="Tsai I.J."/>
            <person name="Slot J."/>
            <person name="Sipos G."/>
            <person name="Plett J."/>
            <person name="Nagy L.G."/>
            <person name="Grigoriev I.V."/>
        </authorList>
    </citation>
    <scope>NUCLEOTIDE SEQUENCE</scope>
    <source>
        <strain evidence="1">ICMP 16352</strain>
    </source>
</reference>
<dbReference type="EMBL" id="JAUEPR010000021">
    <property type="protein sequence ID" value="KAK0476134.1"/>
    <property type="molecule type" value="Genomic_DNA"/>
</dbReference>
<comment type="caution">
    <text evidence="1">The sequence shown here is derived from an EMBL/GenBank/DDBJ whole genome shotgun (WGS) entry which is preliminary data.</text>
</comment>
<organism evidence="1 2">
    <name type="scientific">Armillaria novae-zelandiae</name>
    <dbReference type="NCBI Taxonomy" id="153914"/>
    <lineage>
        <taxon>Eukaryota</taxon>
        <taxon>Fungi</taxon>
        <taxon>Dikarya</taxon>
        <taxon>Basidiomycota</taxon>
        <taxon>Agaricomycotina</taxon>
        <taxon>Agaricomycetes</taxon>
        <taxon>Agaricomycetidae</taxon>
        <taxon>Agaricales</taxon>
        <taxon>Marasmiineae</taxon>
        <taxon>Physalacriaceae</taxon>
        <taxon>Armillaria</taxon>
    </lineage>
</organism>